<evidence type="ECO:0000313" key="2">
    <source>
        <dbReference type="Proteomes" id="UP000247233"/>
    </source>
</evidence>
<organism evidence="1 2">
    <name type="scientific">Aspergillus heteromorphus CBS 117.55</name>
    <dbReference type="NCBI Taxonomy" id="1448321"/>
    <lineage>
        <taxon>Eukaryota</taxon>
        <taxon>Fungi</taxon>
        <taxon>Dikarya</taxon>
        <taxon>Ascomycota</taxon>
        <taxon>Pezizomycotina</taxon>
        <taxon>Eurotiomycetes</taxon>
        <taxon>Eurotiomycetidae</taxon>
        <taxon>Eurotiales</taxon>
        <taxon>Aspergillaceae</taxon>
        <taxon>Aspergillus</taxon>
        <taxon>Aspergillus subgen. Circumdati</taxon>
    </lineage>
</organism>
<dbReference type="RefSeq" id="XP_025400891.1">
    <property type="nucleotide sequence ID" value="XM_025538647.1"/>
</dbReference>
<gene>
    <name evidence="1" type="ORF">BO70DRAFT_209289</name>
</gene>
<evidence type="ECO:0000313" key="1">
    <source>
        <dbReference type="EMBL" id="PWY86659.1"/>
    </source>
</evidence>
<dbReference type="GeneID" id="37060884"/>
<dbReference type="EMBL" id="MSFL01000007">
    <property type="protein sequence ID" value="PWY86659.1"/>
    <property type="molecule type" value="Genomic_DNA"/>
</dbReference>
<dbReference type="AlphaFoldDB" id="A0A317WK06"/>
<accession>A0A317WK06</accession>
<dbReference type="Proteomes" id="UP000247233">
    <property type="component" value="Unassembled WGS sequence"/>
</dbReference>
<proteinExistence type="predicted"/>
<protein>
    <submittedName>
        <fullName evidence="1">Uncharacterized protein</fullName>
    </submittedName>
</protein>
<comment type="caution">
    <text evidence="1">The sequence shown here is derived from an EMBL/GenBank/DDBJ whole genome shotgun (WGS) entry which is preliminary data.</text>
</comment>
<sequence length="183" mass="20652">MAHISSCPMYATRIRCCGWVEDPIQNVLFLVWETYYPVCSAVAVYHSLVLLPSRPMSPASGPGRAYPVIQTDTLHLTVASWRPVCHKESRLGVYPISHLTPSGSASSRWMRTLRFAVWPSLQQIEYRKRLPFSRKDISPSYLPFVCSTLIVLPLKQSNIDSSLFFTFKDGIYPVGDISLSDLP</sequence>
<keyword evidence="2" id="KW-1185">Reference proteome</keyword>
<reference evidence="1 2" key="1">
    <citation type="submission" date="2016-12" db="EMBL/GenBank/DDBJ databases">
        <title>The genomes of Aspergillus section Nigri reveals drivers in fungal speciation.</title>
        <authorList>
            <consortium name="DOE Joint Genome Institute"/>
            <person name="Vesth T.C."/>
            <person name="Nybo J."/>
            <person name="Theobald S."/>
            <person name="Brandl J."/>
            <person name="Frisvad J.C."/>
            <person name="Nielsen K.F."/>
            <person name="Lyhne E.K."/>
            <person name="Kogle M.E."/>
            <person name="Kuo A."/>
            <person name="Riley R."/>
            <person name="Clum A."/>
            <person name="Nolan M."/>
            <person name="Lipzen A."/>
            <person name="Salamov A."/>
            <person name="Henrissat B."/>
            <person name="Wiebenga A."/>
            <person name="De Vries R.P."/>
            <person name="Grigoriev I.V."/>
            <person name="Mortensen U.H."/>
            <person name="Andersen M.R."/>
            <person name="Baker S.E."/>
        </authorList>
    </citation>
    <scope>NUCLEOTIDE SEQUENCE [LARGE SCALE GENOMIC DNA]</scope>
    <source>
        <strain evidence="1 2">CBS 117.55</strain>
    </source>
</reference>
<dbReference type="VEuPathDB" id="FungiDB:BO70DRAFT_209289"/>
<name>A0A317WK06_9EURO</name>